<sequence length="142" mass="15580">MLLALPEAIGAVLALTPLPQSLAELESHVTIGLPREALQSCIGQVTPSPEEQRRLRQQIVPDAAERQGQERLSVRASQRLERLARVYATALAVWNDDESARAFLKAPHPMLEGRAPLDVALSELGARRVEMLLGRLYWGVAA</sequence>
<dbReference type="AlphaFoldDB" id="A0A848FCF9"/>
<dbReference type="EMBL" id="JABBFW010000008">
    <property type="protein sequence ID" value="NML15983.1"/>
    <property type="molecule type" value="Genomic_DNA"/>
</dbReference>
<dbReference type="NCBIfam" id="TIGR02293">
    <property type="entry name" value="TAS_TIGR02293"/>
    <property type="match status" value="1"/>
</dbReference>
<organism evidence="2 3">
    <name type="scientific">Azohydromonas caseinilytica</name>
    <dbReference type="NCBI Taxonomy" id="2728836"/>
    <lineage>
        <taxon>Bacteria</taxon>
        <taxon>Pseudomonadati</taxon>
        <taxon>Pseudomonadota</taxon>
        <taxon>Betaproteobacteria</taxon>
        <taxon>Burkholderiales</taxon>
        <taxon>Sphaerotilaceae</taxon>
        <taxon>Azohydromonas</taxon>
    </lineage>
</organism>
<gene>
    <name evidence="2" type="ORF">HHL10_13465</name>
</gene>
<name>A0A848FCF9_9BURK</name>
<evidence type="ECO:0000313" key="2">
    <source>
        <dbReference type="EMBL" id="NML15983.1"/>
    </source>
</evidence>
<dbReference type="Pfam" id="PF09722">
    <property type="entry name" value="Xre_MbcA_ParS_C"/>
    <property type="match status" value="1"/>
</dbReference>
<evidence type="ECO:0000313" key="3">
    <source>
        <dbReference type="Proteomes" id="UP000574067"/>
    </source>
</evidence>
<accession>A0A848FCF9</accession>
<dbReference type="Proteomes" id="UP000574067">
    <property type="component" value="Unassembled WGS sequence"/>
</dbReference>
<reference evidence="2 3" key="1">
    <citation type="submission" date="2020-04" db="EMBL/GenBank/DDBJ databases">
        <title>Azohydromonas sp. isolated from soil.</title>
        <authorList>
            <person name="Dahal R.H."/>
        </authorList>
    </citation>
    <scope>NUCLEOTIDE SEQUENCE [LARGE SCALE GENOMIC DNA]</scope>
    <source>
        <strain evidence="2 3">G-1-1-14</strain>
    </source>
</reference>
<comment type="caution">
    <text evidence="2">The sequence shown here is derived from an EMBL/GenBank/DDBJ whole genome shotgun (WGS) entry which is preliminary data.</text>
</comment>
<evidence type="ECO:0000259" key="1">
    <source>
        <dbReference type="Pfam" id="PF09722"/>
    </source>
</evidence>
<keyword evidence="3" id="KW-1185">Reference proteome</keyword>
<proteinExistence type="predicted"/>
<dbReference type="InterPro" id="IPR024467">
    <property type="entry name" value="Xre/MbcA/ParS-like_toxin-bd"/>
</dbReference>
<dbReference type="RefSeq" id="WP_169160888.1">
    <property type="nucleotide sequence ID" value="NZ_JABBFW010000008.1"/>
</dbReference>
<dbReference type="InterPro" id="IPR011979">
    <property type="entry name" value="Antitox_Xre"/>
</dbReference>
<protein>
    <submittedName>
        <fullName evidence="2">DUF2384 domain-containing protein</fullName>
    </submittedName>
</protein>
<feature type="domain" description="Antitoxin Xre/MbcA/ParS-like toxin-binding" evidence="1">
    <location>
        <begin position="90"/>
        <end position="139"/>
    </location>
</feature>